<keyword evidence="2" id="KW-0812">Transmembrane</keyword>
<dbReference type="GO" id="GO:0016020">
    <property type="term" value="C:membrane"/>
    <property type="evidence" value="ECO:0007669"/>
    <property type="project" value="InterPro"/>
</dbReference>
<gene>
    <name evidence="3" type="ORF">D9615_007153</name>
</gene>
<accession>A0A8H5H874</accession>
<protein>
    <submittedName>
        <fullName evidence="3">Uncharacterized protein</fullName>
    </submittedName>
</protein>
<comment type="caution">
    <text evidence="3">The sequence shown here is derived from an EMBL/GenBank/DDBJ whole genome shotgun (WGS) entry which is preliminary data.</text>
</comment>
<dbReference type="Proteomes" id="UP000565441">
    <property type="component" value="Unassembled WGS sequence"/>
</dbReference>
<keyword evidence="4" id="KW-1185">Reference proteome</keyword>
<sequence length="362" mass="41090">MFSPEYIPQGHRFDIFEDIGCYSSPYMTPAGIALVSIPPCCHRMCFCRLLKRQVQFKELLSSNSNLSTNRYLRLMMLAVSWDLYRKARPCRHANIPPSNAEEKYMQIATFELRVLELFFLALTAALPFLGAIFLRYATAAVIGHESVSFFSTTVFVLRPNDLHDGIHYPSPNLPAEDMRTQMTDVIKRVEHLERSLAKAKSRLIDARDEVYDDVDQPVTAVNRTVERHERKYEKRQEAKVKEMEQTLDGLKGKGKGNVGLMINATPHAPPSLLARVLPAWMFTAPPQRSIYASASYTPSPKHSLRSFPSPSSIHLESIPEEETTKYSLLAQPANLTSLVLSRVGYLATMPLRAVVRMVLRRY</sequence>
<dbReference type="EMBL" id="JAACJP010000019">
    <property type="protein sequence ID" value="KAF5378514.1"/>
    <property type="molecule type" value="Genomic_DNA"/>
</dbReference>
<evidence type="ECO:0000256" key="2">
    <source>
        <dbReference type="SAM" id="Phobius"/>
    </source>
</evidence>
<evidence type="ECO:0000256" key="1">
    <source>
        <dbReference type="SAM" id="Coils"/>
    </source>
</evidence>
<keyword evidence="2" id="KW-0472">Membrane</keyword>
<proteinExistence type="predicted"/>
<dbReference type="InterPro" id="IPR001499">
    <property type="entry name" value="GPCR_STE3"/>
</dbReference>
<keyword evidence="2" id="KW-1133">Transmembrane helix</keyword>
<feature type="transmembrane region" description="Helical" evidence="2">
    <location>
        <begin position="114"/>
        <end position="137"/>
    </location>
</feature>
<organism evidence="3 4">
    <name type="scientific">Tricholomella constricta</name>
    <dbReference type="NCBI Taxonomy" id="117010"/>
    <lineage>
        <taxon>Eukaryota</taxon>
        <taxon>Fungi</taxon>
        <taxon>Dikarya</taxon>
        <taxon>Basidiomycota</taxon>
        <taxon>Agaricomycotina</taxon>
        <taxon>Agaricomycetes</taxon>
        <taxon>Agaricomycetidae</taxon>
        <taxon>Agaricales</taxon>
        <taxon>Tricholomatineae</taxon>
        <taxon>Lyophyllaceae</taxon>
        <taxon>Tricholomella</taxon>
    </lineage>
</organism>
<feature type="coiled-coil region" evidence="1">
    <location>
        <begin position="175"/>
        <end position="253"/>
    </location>
</feature>
<evidence type="ECO:0000313" key="4">
    <source>
        <dbReference type="Proteomes" id="UP000565441"/>
    </source>
</evidence>
<name>A0A8H5H874_9AGAR</name>
<dbReference type="AlphaFoldDB" id="A0A8H5H874"/>
<reference evidence="3 4" key="1">
    <citation type="journal article" date="2020" name="ISME J.">
        <title>Uncovering the hidden diversity of litter-decomposition mechanisms in mushroom-forming fungi.</title>
        <authorList>
            <person name="Floudas D."/>
            <person name="Bentzer J."/>
            <person name="Ahren D."/>
            <person name="Johansson T."/>
            <person name="Persson P."/>
            <person name="Tunlid A."/>
        </authorList>
    </citation>
    <scope>NUCLEOTIDE SEQUENCE [LARGE SCALE GENOMIC DNA]</scope>
    <source>
        <strain evidence="3 4">CBS 661.87</strain>
    </source>
</reference>
<dbReference type="OrthoDB" id="10263751at2759"/>
<dbReference type="GO" id="GO:0004932">
    <property type="term" value="F:mating-type factor pheromone receptor activity"/>
    <property type="evidence" value="ECO:0007669"/>
    <property type="project" value="InterPro"/>
</dbReference>
<keyword evidence="1" id="KW-0175">Coiled coil</keyword>
<evidence type="ECO:0000313" key="3">
    <source>
        <dbReference type="EMBL" id="KAF5378514.1"/>
    </source>
</evidence>
<dbReference type="Pfam" id="PF02076">
    <property type="entry name" value="STE3"/>
    <property type="match status" value="1"/>
</dbReference>